<feature type="compositionally biased region" description="Basic and acidic residues" evidence="1">
    <location>
        <begin position="7"/>
        <end position="23"/>
    </location>
</feature>
<name>A0ABR0AHQ3_9CRUS</name>
<feature type="region of interest" description="Disordered" evidence="1">
    <location>
        <begin position="1"/>
        <end position="29"/>
    </location>
</feature>
<dbReference type="EMBL" id="JAOYFB010000037">
    <property type="protein sequence ID" value="KAK4024646.1"/>
    <property type="molecule type" value="Genomic_DNA"/>
</dbReference>
<keyword evidence="3" id="KW-1185">Reference proteome</keyword>
<organism evidence="2 3">
    <name type="scientific">Daphnia magna</name>
    <dbReference type="NCBI Taxonomy" id="35525"/>
    <lineage>
        <taxon>Eukaryota</taxon>
        <taxon>Metazoa</taxon>
        <taxon>Ecdysozoa</taxon>
        <taxon>Arthropoda</taxon>
        <taxon>Crustacea</taxon>
        <taxon>Branchiopoda</taxon>
        <taxon>Diplostraca</taxon>
        <taxon>Cladocera</taxon>
        <taxon>Anomopoda</taxon>
        <taxon>Daphniidae</taxon>
        <taxon>Daphnia</taxon>
    </lineage>
</organism>
<gene>
    <name evidence="2" type="ORF">OUZ56_010068</name>
</gene>
<reference evidence="2 3" key="1">
    <citation type="journal article" date="2023" name="Nucleic Acids Res.">
        <title>The hologenome of Daphnia magna reveals possible DNA methylation and microbiome-mediated evolution of the host genome.</title>
        <authorList>
            <person name="Chaturvedi A."/>
            <person name="Li X."/>
            <person name="Dhandapani V."/>
            <person name="Marshall H."/>
            <person name="Kissane S."/>
            <person name="Cuenca-Cambronero M."/>
            <person name="Asole G."/>
            <person name="Calvet F."/>
            <person name="Ruiz-Romero M."/>
            <person name="Marangio P."/>
            <person name="Guigo R."/>
            <person name="Rago D."/>
            <person name="Mirbahai L."/>
            <person name="Eastwood N."/>
            <person name="Colbourne J.K."/>
            <person name="Zhou J."/>
            <person name="Mallon E."/>
            <person name="Orsini L."/>
        </authorList>
    </citation>
    <scope>NUCLEOTIDE SEQUENCE [LARGE SCALE GENOMIC DNA]</scope>
    <source>
        <strain evidence="2">LRV0_1</strain>
    </source>
</reference>
<comment type="caution">
    <text evidence="2">The sequence shown here is derived from an EMBL/GenBank/DDBJ whole genome shotgun (WGS) entry which is preliminary data.</text>
</comment>
<evidence type="ECO:0000256" key="1">
    <source>
        <dbReference type="SAM" id="MobiDB-lite"/>
    </source>
</evidence>
<sequence length="351" mass="39385">MAPPTGDFEKFDPNATVENERKTSSNTTNAQVKQVASTIKAEIEAAAHVQYTRDIALDYENRLAREIRRLQCENRKMNHHSVIVSAQYNGWLAATHMQLPKCSKLVANGAQASVLQCREQNVTFHTEFTKCGSQPRWKLVPFTDCYWYSNFVNLNGKTHAHKNGEWIPVFANIQVQGRKLIETEKFEADNTLATLLQMHPAIQNSPLSHASVMADILATIDEHHSEDNTKELLTSNVLIHHSDAPHVDFVAEMGCWIKHFGVVSGFGMISAFAVRFCGIGSLQLKPSQSCQKNISTQLLQQNTTSHYCNSHTTTYPNHYASYQSIFNPIHSLRAIDRAPTEKEEAAKPPTP</sequence>
<evidence type="ECO:0000313" key="3">
    <source>
        <dbReference type="Proteomes" id="UP001234178"/>
    </source>
</evidence>
<proteinExistence type="predicted"/>
<evidence type="ECO:0000313" key="2">
    <source>
        <dbReference type="EMBL" id="KAK4024646.1"/>
    </source>
</evidence>
<accession>A0ABR0AHQ3</accession>
<protein>
    <submittedName>
        <fullName evidence="2">Uncharacterized protein</fullName>
    </submittedName>
</protein>
<dbReference type="Proteomes" id="UP001234178">
    <property type="component" value="Unassembled WGS sequence"/>
</dbReference>